<dbReference type="InterPro" id="IPR003593">
    <property type="entry name" value="AAA+_ATPase"/>
</dbReference>
<dbReference type="Gene3D" id="3.40.50.300">
    <property type="entry name" value="P-loop containing nucleotide triphosphate hydrolases"/>
    <property type="match status" value="1"/>
</dbReference>
<keyword evidence="6" id="KW-0472">Membrane</keyword>
<dbReference type="InterPro" id="IPR027417">
    <property type="entry name" value="P-loop_NTPase"/>
</dbReference>
<evidence type="ECO:0000259" key="7">
    <source>
        <dbReference type="PROSITE" id="PS50893"/>
    </source>
</evidence>
<evidence type="ECO:0000256" key="4">
    <source>
        <dbReference type="ARBA" id="ARBA00022840"/>
    </source>
</evidence>
<sequence length="278" mass="29938">MSQGGTPVSVRALRKTYGTTKALDDVGFELRGGEFVAVLGPSGAGKTTLLRSLTGMVRPESGSIVIGDHELTALRGSARRAAQNEIGMVYQQFNLVGRLRVITNVLLGRLPQLSTSAWLTGRFPADAVEAAYHCLERVDLLDRAHQRADTLSGGQQQRVALARAMCQEPRLLLADEPVASVDPKLAERILSYLREVNKEQGITTLVNLHTVAMASRFADRVIGINAGRVVVDGPASLLDDPATLQRIYAGTTDEEELVVALPDWMDAKRARPAFGGAV</sequence>
<dbReference type="PANTHER" id="PTHR43166">
    <property type="entry name" value="AMINO ACID IMPORT ATP-BINDING PROTEIN"/>
    <property type="match status" value="1"/>
</dbReference>
<reference evidence="8 9" key="1">
    <citation type="submission" date="2022-03" db="EMBL/GenBank/DDBJ databases">
        <title>Pseudonocardia alaer sp. nov., a novel actinomycete isolated from reed forest soil.</title>
        <authorList>
            <person name="Wang L."/>
        </authorList>
    </citation>
    <scope>NUCLEOTIDE SEQUENCE [LARGE SCALE GENOMIC DNA]</scope>
    <source>
        <strain evidence="8 9">Y-16303</strain>
    </source>
</reference>
<organism evidence="8 9">
    <name type="scientific">Pseudonocardia alaniniphila</name>
    <dbReference type="NCBI Taxonomy" id="75291"/>
    <lineage>
        <taxon>Bacteria</taxon>
        <taxon>Bacillati</taxon>
        <taxon>Actinomycetota</taxon>
        <taxon>Actinomycetes</taxon>
        <taxon>Pseudonocardiales</taxon>
        <taxon>Pseudonocardiaceae</taxon>
        <taxon>Pseudonocardia</taxon>
    </lineage>
</organism>
<keyword evidence="5" id="KW-1278">Translocase</keyword>
<dbReference type="InterPro" id="IPR050086">
    <property type="entry name" value="MetN_ABC_transporter-like"/>
</dbReference>
<dbReference type="InterPro" id="IPR012693">
    <property type="entry name" value="ABC_transpr_PhnC"/>
</dbReference>
<proteinExistence type="predicted"/>
<evidence type="ECO:0000256" key="6">
    <source>
        <dbReference type="ARBA" id="ARBA00023136"/>
    </source>
</evidence>
<keyword evidence="9" id="KW-1185">Reference proteome</keyword>
<dbReference type="InterPro" id="IPR003439">
    <property type="entry name" value="ABC_transporter-like_ATP-bd"/>
</dbReference>
<evidence type="ECO:0000313" key="9">
    <source>
        <dbReference type="Proteomes" id="UP001299970"/>
    </source>
</evidence>
<gene>
    <name evidence="8" type="primary">phnC</name>
    <name evidence="8" type="ORF">MMF94_00705</name>
</gene>
<keyword evidence="1" id="KW-0813">Transport</keyword>
<accession>A0ABS9T6N5</accession>
<evidence type="ECO:0000256" key="3">
    <source>
        <dbReference type="ARBA" id="ARBA00022741"/>
    </source>
</evidence>
<dbReference type="SMART" id="SM00382">
    <property type="entry name" value="AAA"/>
    <property type="match status" value="1"/>
</dbReference>
<keyword evidence="4 8" id="KW-0067">ATP-binding</keyword>
<feature type="domain" description="ABC transporter" evidence="7">
    <location>
        <begin position="8"/>
        <end position="251"/>
    </location>
</feature>
<evidence type="ECO:0000256" key="5">
    <source>
        <dbReference type="ARBA" id="ARBA00022967"/>
    </source>
</evidence>
<dbReference type="EMBL" id="JAKXMK010000001">
    <property type="protein sequence ID" value="MCH6164184.1"/>
    <property type="molecule type" value="Genomic_DNA"/>
</dbReference>
<dbReference type="PROSITE" id="PS00211">
    <property type="entry name" value="ABC_TRANSPORTER_1"/>
    <property type="match status" value="1"/>
</dbReference>
<evidence type="ECO:0000313" key="8">
    <source>
        <dbReference type="EMBL" id="MCH6164184.1"/>
    </source>
</evidence>
<dbReference type="Proteomes" id="UP001299970">
    <property type="component" value="Unassembled WGS sequence"/>
</dbReference>
<keyword evidence="3" id="KW-0547">Nucleotide-binding</keyword>
<evidence type="ECO:0000256" key="1">
    <source>
        <dbReference type="ARBA" id="ARBA00022448"/>
    </source>
</evidence>
<dbReference type="NCBIfam" id="TIGR02315">
    <property type="entry name" value="ABC_phnC"/>
    <property type="match status" value="1"/>
</dbReference>
<dbReference type="Pfam" id="PF00005">
    <property type="entry name" value="ABC_tran"/>
    <property type="match status" value="1"/>
</dbReference>
<protein>
    <submittedName>
        <fullName evidence="8">Phosphonate ABC transporter ATP-binding protein</fullName>
    </submittedName>
</protein>
<comment type="caution">
    <text evidence="8">The sequence shown here is derived from an EMBL/GenBank/DDBJ whole genome shotgun (WGS) entry which is preliminary data.</text>
</comment>
<dbReference type="RefSeq" id="WP_241034215.1">
    <property type="nucleotide sequence ID" value="NZ_BAAAJF010000034.1"/>
</dbReference>
<evidence type="ECO:0000256" key="2">
    <source>
        <dbReference type="ARBA" id="ARBA00022475"/>
    </source>
</evidence>
<keyword evidence="2" id="KW-1003">Cell membrane</keyword>
<dbReference type="CDD" id="cd03256">
    <property type="entry name" value="ABC_PhnC_transporter"/>
    <property type="match status" value="1"/>
</dbReference>
<dbReference type="PROSITE" id="PS50893">
    <property type="entry name" value="ABC_TRANSPORTER_2"/>
    <property type="match status" value="1"/>
</dbReference>
<name>A0ABS9T6N5_9PSEU</name>
<dbReference type="PANTHER" id="PTHR43166:SF6">
    <property type="entry name" value="PHOSPHONATES IMPORT ATP-BINDING PROTEIN PHNC"/>
    <property type="match status" value="1"/>
</dbReference>
<dbReference type="GO" id="GO:0005524">
    <property type="term" value="F:ATP binding"/>
    <property type="evidence" value="ECO:0007669"/>
    <property type="project" value="UniProtKB-KW"/>
</dbReference>
<dbReference type="SUPFAM" id="SSF52540">
    <property type="entry name" value="P-loop containing nucleoside triphosphate hydrolases"/>
    <property type="match status" value="1"/>
</dbReference>
<dbReference type="InterPro" id="IPR017871">
    <property type="entry name" value="ABC_transporter-like_CS"/>
</dbReference>